<proteinExistence type="predicted"/>
<organism evidence="1 2">
    <name type="scientific">Capnocytophaga ochracea</name>
    <dbReference type="NCBI Taxonomy" id="1018"/>
    <lineage>
        <taxon>Bacteria</taxon>
        <taxon>Pseudomonadati</taxon>
        <taxon>Bacteroidota</taxon>
        <taxon>Flavobacteriia</taxon>
        <taxon>Flavobacteriales</taxon>
        <taxon>Flavobacteriaceae</taxon>
        <taxon>Capnocytophaga</taxon>
    </lineage>
</organism>
<name>A0A2X2RKY6_CAPOC</name>
<reference evidence="1 2" key="1">
    <citation type="submission" date="2018-06" db="EMBL/GenBank/DDBJ databases">
        <authorList>
            <consortium name="Pathogen Informatics"/>
            <person name="Doyle S."/>
        </authorList>
    </citation>
    <scope>NUCLEOTIDE SEQUENCE [LARGE SCALE GENOMIC DNA]</scope>
    <source>
        <strain evidence="1 2">NCTC11546</strain>
    </source>
</reference>
<dbReference type="EMBL" id="UARG01000017">
    <property type="protein sequence ID" value="SQA78997.1"/>
    <property type="molecule type" value="Genomic_DNA"/>
</dbReference>
<dbReference type="AlphaFoldDB" id="A0A2X2RKY6"/>
<gene>
    <name evidence="1" type="ORF">NCTC11546_02249</name>
</gene>
<sequence>MTNKDLIEMLKHSNVDNYSDPFAKDYISWNVLGKDLENRLIFISEVENSDDGITMEECHTNENYWSANYPISLNYYPYNNCKIYKDIDYNSFYFIYTEWGGTHLKNVVD</sequence>
<protein>
    <submittedName>
        <fullName evidence="1">Uncharacterized protein</fullName>
    </submittedName>
</protein>
<dbReference type="RefSeq" id="WP_128091933.1">
    <property type="nucleotide sequence ID" value="NZ_UARG01000017.1"/>
</dbReference>
<evidence type="ECO:0000313" key="2">
    <source>
        <dbReference type="Proteomes" id="UP000249891"/>
    </source>
</evidence>
<dbReference type="Proteomes" id="UP000249891">
    <property type="component" value="Unassembled WGS sequence"/>
</dbReference>
<accession>A0A2X2RKY6</accession>
<evidence type="ECO:0000313" key="1">
    <source>
        <dbReference type="EMBL" id="SQA78997.1"/>
    </source>
</evidence>